<evidence type="ECO:0000256" key="6">
    <source>
        <dbReference type="ARBA" id="ARBA00022888"/>
    </source>
</evidence>
<gene>
    <name evidence="10" type="ORF">K0U00_00565</name>
</gene>
<organism evidence="10 11">
    <name type="scientific">Paenibacillus sepulcri</name>
    <dbReference type="NCBI Taxonomy" id="359917"/>
    <lineage>
        <taxon>Bacteria</taxon>
        <taxon>Bacillati</taxon>
        <taxon>Bacillota</taxon>
        <taxon>Bacilli</taxon>
        <taxon>Bacillales</taxon>
        <taxon>Paenibacillaceae</taxon>
        <taxon>Paenibacillus</taxon>
    </lineage>
</organism>
<dbReference type="Pfam" id="PF00733">
    <property type="entry name" value="Asn_synthase"/>
    <property type="match status" value="1"/>
</dbReference>
<dbReference type="PIRSF" id="PIRSF001589">
    <property type="entry name" value="Asn_synthetase_glu-h"/>
    <property type="match status" value="1"/>
</dbReference>
<comment type="catalytic activity">
    <reaction evidence="8">
        <text>L-aspartate + L-glutamine + ATP + H2O = L-asparagine + L-glutamate + AMP + diphosphate + H(+)</text>
        <dbReference type="Rhea" id="RHEA:12228"/>
        <dbReference type="ChEBI" id="CHEBI:15377"/>
        <dbReference type="ChEBI" id="CHEBI:15378"/>
        <dbReference type="ChEBI" id="CHEBI:29985"/>
        <dbReference type="ChEBI" id="CHEBI:29991"/>
        <dbReference type="ChEBI" id="CHEBI:30616"/>
        <dbReference type="ChEBI" id="CHEBI:33019"/>
        <dbReference type="ChEBI" id="CHEBI:58048"/>
        <dbReference type="ChEBI" id="CHEBI:58359"/>
        <dbReference type="ChEBI" id="CHEBI:456215"/>
        <dbReference type="EC" id="6.3.5.4"/>
    </reaction>
</comment>
<dbReference type="EC" id="6.3.5.4" evidence="3"/>
<keyword evidence="11" id="KW-1185">Reference proteome</keyword>
<accession>A0ABS7BV63</accession>
<keyword evidence="6" id="KW-0061">Asparagine biosynthesis</keyword>
<feature type="domain" description="Glutamine amidotransferase type-2" evidence="9">
    <location>
        <begin position="2"/>
        <end position="217"/>
    </location>
</feature>
<dbReference type="InterPro" id="IPR014729">
    <property type="entry name" value="Rossmann-like_a/b/a_fold"/>
</dbReference>
<dbReference type="EMBL" id="JAHZIK010000004">
    <property type="protein sequence ID" value="MBW7452532.1"/>
    <property type="molecule type" value="Genomic_DNA"/>
</dbReference>
<dbReference type="PROSITE" id="PS51278">
    <property type="entry name" value="GATASE_TYPE_2"/>
    <property type="match status" value="1"/>
</dbReference>
<dbReference type="InterPro" id="IPR001962">
    <property type="entry name" value="Asn_synthase"/>
</dbReference>
<dbReference type="PANTHER" id="PTHR43284">
    <property type="entry name" value="ASPARAGINE SYNTHETASE (GLUTAMINE-HYDROLYZING)"/>
    <property type="match status" value="1"/>
</dbReference>
<evidence type="ECO:0000256" key="1">
    <source>
        <dbReference type="ARBA" id="ARBA00005187"/>
    </source>
</evidence>
<dbReference type="RefSeq" id="WP_210038269.1">
    <property type="nucleotide sequence ID" value="NZ_JBHLVU010000022.1"/>
</dbReference>
<sequence>MSAIAGIVSHNNDHFKADEIHHLMESLERYPADDTRIWQEGAVSLGCLAQWVTPESVHERLPFYDPESRLAITADAVLDNRNELLSRLRVGISHKELLTDSDLILLAYRKWGMEAPGYLIGDFTFMIWDEANRLLFGARDLFGNRTLYFDQNQERFAFCTTIGPLQTLPGTSKELNRMWLAEFLSIPVMIESTDTSSTLYKGIRQLPPAHTLTVKNGQIALSRYGSVMPAEPLILKSDEEYEEAFREVFESSIQSGIRSYGQVGAKLSGGLDSGTIASFASSALARENKALHTYSYVPVSDFEDWTTRGRVADEREYIQATVEHVGNIKSHYLDFPGRSPISEVDDWLELLEMPYKYFENTFWIRGIYESAAKQGVRMLLTGARGNQTISWGPAIQYYTMLLKRMRWLQFYRELHMFSQRRGIGRSYLMRLIGKQARPFVAEQSVATGESELPRMINPEFARQTKVVDRLLEHDEALSGFLKRDYNEARRSHLESLMIANLRGTKGTKLSLKYSIWEKDPTCDPRVVRFCLSVPIDQYVKNGMDRALIRRATKGLLPDKVRLNQRVRGVQGADWVHRMIPVWKPFKEEVQQLCGSPLAAEFLNVDAIRTALAKIGDSPRPDEAFDPDIRLLMRSVIVNRFLSRL</sequence>
<dbReference type="Proteomes" id="UP001519887">
    <property type="component" value="Unassembled WGS sequence"/>
</dbReference>
<dbReference type="Gene3D" id="3.60.20.10">
    <property type="entry name" value="Glutamine Phosphoribosylpyrophosphate, subunit 1, domain 1"/>
    <property type="match status" value="1"/>
</dbReference>
<evidence type="ECO:0000256" key="5">
    <source>
        <dbReference type="ARBA" id="ARBA00022840"/>
    </source>
</evidence>
<protein>
    <recommendedName>
        <fullName evidence="3">asparagine synthase (glutamine-hydrolyzing)</fullName>
        <ecNumber evidence="3">6.3.5.4</ecNumber>
    </recommendedName>
</protein>
<keyword evidence="5" id="KW-0067">ATP-binding</keyword>
<evidence type="ECO:0000256" key="3">
    <source>
        <dbReference type="ARBA" id="ARBA00012737"/>
    </source>
</evidence>
<keyword evidence="6" id="KW-0028">Amino-acid biosynthesis</keyword>
<comment type="pathway">
    <text evidence="1">Amino-acid biosynthesis; L-asparagine biosynthesis; L-asparagine from L-aspartate (L-Gln route): step 1/1.</text>
</comment>
<reference evidence="10 11" key="1">
    <citation type="submission" date="2021-07" db="EMBL/GenBank/DDBJ databases">
        <title>Paenibacillus radiodurans sp. nov., isolated from the southeastern edge of Tengger Desert.</title>
        <authorList>
            <person name="Zhang G."/>
        </authorList>
    </citation>
    <scope>NUCLEOTIDE SEQUENCE [LARGE SCALE GENOMIC DNA]</scope>
    <source>
        <strain evidence="10 11">CCM 7311</strain>
    </source>
</reference>
<dbReference type="Pfam" id="PF13537">
    <property type="entry name" value="GATase_7"/>
    <property type="match status" value="1"/>
</dbReference>
<evidence type="ECO:0000256" key="7">
    <source>
        <dbReference type="ARBA" id="ARBA00022962"/>
    </source>
</evidence>
<dbReference type="InterPro" id="IPR051786">
    <property type="entry name" value="ASN_synthetase/amidase"/>
</dbReference>
<dbReference type="SUPFAM" id="SSF56235">
    <property type="entry name" value="N-terminal nucleophile aminohydrolases (Ntn hydrolases)"/>
    <property type="match status" value="1"/>
</dbReference>
<dbReference type="Gene3D" id="3.40.50.620">
    <property type="entry name" value="HUPs"/>
    <property type="match status" value="2"/>
</dbReference>
<proteinExistence type="inferred from homology"/>
<dbReference type="CDD" id="cd00712">
    <property type="entry name" value="AsnB"/>
    <property type="match status" value="1"/>
</dbReference>
<dbReference type="InterPro" id="IPR017932">
    <property type="entry name" value="GATase_2_dom"/>
</dbReference>
<dbReference type="PANTHER" id="PTHR43284:SF1">
    <property type="entry name" value="ASPARAGINE SYNTHETASE"/>
    <property type="match status" value="1"/>
</dbReference>
<evidence type="ECO:0000313" key="11">
    <source>
        <dbReference type="Proteomes" id="UP001519887"/>
    </source>
</evidence>
<name>A0ABS7BV63_9BACL</name>
<evidence type="ECO:0000256" key="2">
    <source>
        <dbReference type="ARBA" id="ARBA00005752"/>
    </source>
</evidence>
<evidence type="ECO:0000259" key="9">
    <source>
        <dbReference type="PROSITE" id="PS51278"/>
    </source>
</evidence>
<comment type="caution">
    <text evidence="10">The sequence shown here is derived from an EMBL/GenBank/DDBJ whole genome shotgun (WGS) entry which is preliminary data.</text>
</comment>
<dbReference type="InterPro" id="IPR029055">
    <property type="entry name" value="Ntn_hydrolases_N"/>
</dbReference>
<comment type="similarity">
    <text evidence="2">Belongs to the asparagine synthetase family.</text>
</comment>
<dbReference type="InterPro" id="IPR033738">
    <property type="entry name" value="AsnB_N"/>
</dbReference>
<evidence type="ECO:0000313" key="10">
    <source>
        <dbReference type="EMBL" id="MBW7452532.1"/>
    </source>
</evidence>
<dbReference type="InterPro" id="IPR006426">
    <property type="entry name" value="Asn_synth_AEB"/>
</dbReference>
<evidence type="ECO:0000256" key="4">
    <source>
        <dbReference type="ARBA" id="ARBA00022741"/>
    </source>
</evidence>
<keyword evidence="7" id="KW-0315">Glutamine amidotransferase</keyword>
<keyword evidence="4" id="KW-0547">Nucleotide-binding</keyword>
<evidence type="ECO:0000256" key="8">
    <source>
        <dbReference type="ARBA" id="ARBA00048741"/>
    </source>
</evidence>
<dbReference type="SUPFAM" id="SSF52402">
    <property type="entry name" value="Adenine nucleotide alpha hydrolases-like"/>
    <property type="match status" value="1"/>
</dbReference>